<protein>
    <submittedName>
        <fullName evidence="2">Uncharacterized protein</fullName>
    </submittedName>
</protein>
<dbReference type="Proteomes" id="UP000010478">
    <property type="component" value="Chromosome"/>
</dbReference>
<dbReference type="HOGENOM" id="CLU_1244299_0_0_3"/>
<dbReference type="EMBL" id="CP003614">
    <property type="protein sequence ID" value="AFZ08538.1"/>
    <property type="molecule type" value="Genomic_DNA"/>
</dbReference>
<name>K9VKE6_9CYAN</name>
<feature type="transmembrane region" description="Helical" evidence="1">
    <location>
        <begin position="94"/>
        <end position="111"/>
    </location>
</feature>
<feature type="transmembrane region" description="Helical" evidence="1">
    <location>
        <begin position="63"/>
        <end position="85"/>
    </location>
</feature>
<keyword evidence="1" id="KW-0472">Membrane</keyword>
<evidence type="ECO:0000256" key="1">
    <source>
        <dbReference type="SAM" id="Phobius"/>
    </source>
</evidence>
<keyword evidence="1" id="KW-1133">Transmembrane helix</keyword>
<dbReference type="OrthoDB" id="9940875at2"/>
<proteinExistence type="predicted"/>
<feature type="transmembrane region" description="Helical" evidence="1">
    <location>
        <begin position="117"/>
        <end position="141"/>
    </location>
</feature>
<sequence precursor="true">MLNGNQIISGLALAFAGFAYALVFFVLLPFRQYDYAAPLGAIAMAIALTIAMNWLLSASLLTGWSWVAALFGFQVALMFFGSVFLEDGLYLPNLLFFGTTIVGYASVYTSFSQQKTLVIVGLCTVFCLASMYLSLIGGYVLKGKNPFQGSSTQMLPLLNQRVEIITDNPKQLYLNGKTGELTHIDRYEVTVKLDSGGDERLMWPYVDVWWQDIKAASEQKSQ</sequence>
<accession>K9VKE6</accession>
<keyword evidence="1" id="KW-0812">Transmembrane</keyword>
<dbReference type="AlphaFoldDB" id="K9VKE6"/>
<keyword evidence="3" id="KW-1185">Reference proteome</keyword>
<dbReference type="KEGG" id="oni:Osc7112_4215"/>
<feature type="transmembrane region" description="Helical" evidence="1">
    <location>
        <begin position="6"/>
        <end position="28"/>
    </location>
</feature>
<evidence type="ECO:0000313" key="2">
    <source>
        <dbReference type="EMBL" id="AFZ08538.1"/>
    </source>
</evidence>
<feature type="transmembrane region" description="Helical" evidence="1">
    <location>
        <begin position="35"/>
        <end position="57"/>
    </location>
</feature>
<gene>
    <name evidence="2" type="ORF">Osc7112_4215</name>
</gene>
<organism evidence="2 3">
    <name type="scientific">Phormidium nigroviride PCC 7112</name>
    <dbReference type="NCBI Taxonomy" id="179408"/>
    <lineage>
        <taxon>Bacteria</taxon>
        <taxon>Bacillati</taxon>
        <taxon>Cyanobacteriota</taxon>
        <taxon>Cyanophyceae</taxon>
        <taxon>Oscillatoriophycideae</taxon>
        <taxon>Oscillatoriales</taxon>
        <taxon>Oscillatoriaceae</taxon>
        <taxon>Phormidium</taxon>
    </lineage>
</organism>
<evidence type="ECO:0000313" key="3">
    <source>
        <dbReference type="Proteomes" id="UP000010478"/>
    </source>
</evidence>
<reference evidence="2 3" key="1">
    <citation type="submission" date="2012-05" db="EMBL/GenBank/DDBJ databases">
        <title>Finished chromosome of genome of Oscillatoria sp. PCC 7112.</title>
        <authorList>
            <consortium name="US DOE Joint Genome Institute"/>
            <person name="Gugger M."/>
            <person name="Coursin T."/>
            <person name="Rippka R."/>
            <person name="Tandeau De Marsac N."/>
            <person name="Huntemann M."/>
            <person name="Wei C.-L."/>
            <person name="Han J."/>
            <person name="Detter J.C."/>
            <person name="Han C."/>
            <person name="Tapia R."/>
            <person name="Davenport K."/>
            <person name="Daligault H."/>
            <person name="Erkkila T."/>
            <person name="Gu W."/>
            <person name="Munk A.C.C."/>
            <person name="Teshima H."/>
            <person name="Xu Y."/>
            <person name="Chain P."/>
            <person name="Chen A."/>
            <person name="Krypides N."/>
            <person name="Mavromatis K."/>
            <person name="Markowitz V."/>
            <person name="Szeto E."/>
            <person name="Ivanova N."/>
            <person name="Mikhailova N."/>
            <person name="Ovchinnikova G."/>
            <person name="Pagani I."/>
            <person name="Pati A."/>
            <person name="Goodwin L."/>
            <person name="Peters L."/>
            <person name="Pitluck S."/>
            <person name="Woyke T."/>
            <person name="Kerfeld C."/>
        </authorList>
    </citation>
    <scope>NUCLEOTIDE SEQUENCE [LARGE SCALE GENOMIC DNA]</scope>
    <source>
        <strain evidence="2 3">PCC 7112</strain>
    </source>
</reference>
<dbReference type="RefSeq" id="WP_015177782.1">
    <property type="nucleotide sequence ID" value="NC_019729.1"/>
</dbReference>